<evidence type="ECO:0000256" key="1">
    <source>
        <dbReference type="SAM" id="Phobius"/>
    </source>
</evidence>
<evidence type="ECO:0008006" key="4">
    <source>
        <dbReference type="Google" id="ProtNLM"/>
    </source>
</evidence>
<evidence type="ECO:0000313" key="2">
    <source>
        <dbReference type="EMBL" id="GAA1996166.1"/>
    </source>
</evidence>
<organism evidence="2 3">
    <name type="scientific">Microbacterium pumilum</name>
    <dbReference type="NCBI Taxonomy" id="344165"/>
    <lineage>
        <taxon>Bacteria</taxon>
        <taxon>Bacillati</taxon>
        <taxon>Actinomycetota</taxon>
        <taxon>Actinomycetes</taxon>
        <taxon>Micrococcales</taxon>
        <taxon>Microbacteriaceae</taxon>
        <taxon>Microbacterium</taxon>
    </lineage>
</organism>
<feature type="transmembrane region" description="Helical" evidence="1">
    <location>
        <begin position="201"/>
        <end position="219"/>
    </location>
</feature>
<comment type="caution">
    <text evidence="2">The sequence shown here is derived from an EMBL/GenBank/DDBJ whole genome shotgun (WGS) entry which is preliminary data.</text>
</comment>
<accession>A0ABN2T1T1</accession>
<sequence length="231" mass="25242">MTEPSRPEPARKPEIGRRLNTPRAAALAGVLFAILFTVALVLMRLSLPDHLSPTADWLDDAAVTRLTIGLSLVPFAGIAFLWFMGVVRDRFKESEDQLFSSVFIGSGLLFLAMVFVSAAIAGGIVATVPFVADAASRVEVGNFGRAVMLQVSNVYALRMAGVLLISLATMWLRTGVMPRWLSFVTYAVAIVLLFVTTLSLWATLIFPAWVFAVSILILIQNYRRRADVAPQ</sequence>
<protein>
    <recommendedName>
        <fullName evidence="4">DUF4386 family protein</fullName>
    </recommendedName>
</protein>
<name>A0ABN2T1T1_9MICO</name>
<dbReference type="RefSeq" id="WP_344065560.1">
    <property type="nucleotide sequence ID" value="NZ_BAAAOH010000001.1"/>
</dbReference>
<feature type="transmembrane region" description="Helical" evidence="1">
    <location>
        <begin position="24"/>
        <end position="46"/>
    </location>
</feature>
<keyword evidence="3" id="KW-1185">Reference proteome</keyword>
<keyword evidence="1" id="KW-0472">Membrane</keyword>
<feature type="transmembrane region" description="Helical" evidence="1">
    <location>
        <begin position="152"/>
        <end position="172"/>
    </location>
</feature>
<evidence type="ECO:0000313" key="3">
    <source>
        <dbReference type="Proteomes" id="UP001500326"/>
    </source>
</evidence>
<gene>
    <name evidence="2" type="ORF">GCM10009777_36030</name>
</gene>
<feature type="transmembrane region" description="Helical" evidence="1">
    <location>
        <begin position="108"/>
        <end position="132"/>
    </location>
</feature>
<feature type="transmembrane region" description="Helical" evidence="1">
    <location>
        <begin position="179"/>
        <end position="195"/>
    </location>
</feature>
<dbReference type="EMBL" id="BAAAOH010000001">
    <property type="protein sequence ID" value="GAA1996166.1"/>
    <property type="molecule type" value="Genomic_DNA"/>
</dbReference>
<keyword evidence="1" id="KW-0812">Transmembrane</keyword>
<reference evidence="3" key="1">
    <citation type="journal article" date="2019" name="Int. J. Syst. Evol. Microbiol.">
        <title>The Global Catalogue of Microorganisms (GCM) 10K type strain sequencing project: providing services to taxonomists for standard genome sequencing and annotation.</title>
        <authorList>
            <consortium name="The Broad Institute Genomics Platform"/>
            <consortium name="The Broad Institute Genome Sequencing Center for Infectious Disease"/>
            <person name="Wu L."/>
            <person name="Ma J."/>
        </authorList>
    </citation>
    <scope>NUCLEOTIDE SEQUENCE [LARGE SCALE GENOMIC DNA]</scope>
    <source>
        <strain evidence="3">JCM 14902</strain>
    </source>
</reference>
<feature type="transmembrane region" description="Helical" evidence="1">
    <location>
        <begin position="66"/>
        <end position="87"/>
    </location>
</feature>
<proteinExistence type="predicted"/>
<keyword evidence="1" id="KW-1133">Transmembrane helix</keyword>
<dbReference type="Proteomes" id="UP001500326">
    <property type="component" value="Unassembled WGS sequence"/>
</dbReference>